<dbReference type="KEGG" id="lak:106176173"/>
<dbReference type="SUPFAM" id="SSF51197">
    <property type="entry name" value="Clavaminate synthase-like"/>
    <property type="match status" value="1"/>
</dbReference>
<dbReference type="Pfam" id="PF13621">
    <property type="entry name" value="Cupin_8"/>
    <property type="match status" value="1"/>
</dbReference>
<dbReference type="PANTHER" id="PTHR12461:SF43">
    <property type="entry name" value="HSPB1-ASSOCIATED PROTEIN 1"/>
    <property type="match status" value="1"/>
</dbReference>
<dbReference type="PROSITE" id="PS51184">
    <property type="entry name" value="JMJC"/>
    <property type="match status" value="1"/>
</dbReference>
<name>A0A1S3JUW7_LINAN</name>
<feature type="domain" description="JmjC" evidence="5">
    <location>
        <begin position="107"/>
        <end position="266"/>
    </location>
</feature>
<comment type="subcellular location">
    <subcellularLocation>
        <location evidence="1">Cytoplasm</location>
    </subcellularLocation>
</comment>
<evidence type="ECO:0000313" key="6">
    <source>
        <dbReference type="Proteomes" id="UP000085678"/>
    </source>
</evidence>
<keyword evidence="2" id="KW-0963">Cytoplasm</keyword>
<evidence type="ECO:0000256" key="3">
    <source>
        <dbReference type="ARBA" id="ARBA00037342"/>
    </source>
</evidence>
<organism evidence="6 7">
    <name type="scientific">Lingula anatina</name>
    <name type="common">Brachiopod</name>
    <name type="synonym">Lingula unguis</name>
    <dbReference type="NCBI Taxonomy" id="7574"/>
    <lineage>
        <taxon>Eukaryota</taxon>
        <taxon>Metazoa</taxon>
        <taxon>Spiralia</taxon>
        <taxon>Lophotrochozoa</taxon>
        <taxon>Brachiopoda</taxon>
        <taxon>Linguliformea</taxon>
        <taxon>Lingulata</taxon>
        <taxon>Lingulida</taxon>
        <taxon>Linguloidea</taxon>
        <taxon>Lingulidae</taxon>
        <taxon>Lingula</taxon>
    </lineage>
</organism>
<dbReference type="InterPro" id="IPR003347">
    <property type="entry name" value="JmjC_dom"/>
</dbReference>
<reference evidence="7" key="1">
    <citation type="submission" date="2025-08" db="UniProtKB">
        <authorList>
            <consortium name="RefSeq"/>
        </authorList>
    </citation>
    <scope>IDENTIFICATION</scope>
    <source>
        <tissue evidence="7">Gonads</tissue>
    </source>
</reference>
<feature type="compositionally biased region" description="Basic and acidic residues" evidence="4">
    <location>
        <begin position="488"/>
        <end position="498"/>
    </location>
</feature>
<comment type="function">
    <text evidence="3">May play a role in cellular stress response.</text>
</comment>
<dbReference type="Proteomes" id="UP000085678">
    <property type="component" value="Unplaced"/>
</dbReference>
<dbReference type="OrthoDB" id="47172at2759"/>
<evidence type="ECO:0000256" key="4">
    <source>
        <dbReference type="SAM" id="MobiDB-lite"/>
    </source>
</evidence>
<evidence type="ECO:0000256" key="2">
    <source>
        <dbReference type="ARBA" id="ARBA00022490"/>
    </source>
</evidence>
<protein>
    <submittedName>
        <fullName evidence="7">HSPB1-associated protein 1 homolog</fullName>
    </submittedName>
</protein>
<evidence type="ECO:0000256" key="1">
    <source>
        <dbReference type="ARBA" id="ARBA00004496"/>
    </source>
</evidence>
<dbReference type="InterPro" id="IPR041667">
    <property type="entry name" value="Cupin_8"/>
</dbReference>
<dbReference type="InParanoid" id="A0A1S3JUW7"/>
<sequence length="568" mass="63886">MAVIPPDICFNLVLNGLTKPAVFRGMTRSWSASGWDLKSLSSLLGDKVVQFRIGPNSWDTKVLWESDCCYEEATVQDFQEWLNQGKEGHANNPLLKYSSKNTWAYADYKYMAEMFADQPEVLKAVSWEVFGFPDRDGAQSTLWMGSCGAHTPCHYDTYGCNLVAQIKGRKRWFLFPPHSTLYPTRVPYEESSVFSLVNIKCPDLKKFRDFKNCQPYIVTLNPGEVLYVPKKWWHFVESLDTSLSVNTWIELPSDTEVRMEEAVVKILVSSVMLQTEEDSTSWLNPTEELSGHSVNMQYLNHVLVEVTKSRSAAARVPGLKRKFTKSSELDRRKQNVNQAVEGKKFKRGCDADETPPVCVSCGLGLPWTEAGDGQLCQCENELPLTGPGDTDKTSAERETLPSRNIKEIKESATILGSSCTCTHPGMGIDCGTHFQEHINGSIMEILEKYKDHVHLVQPTTFEEYLEIIKHGVFESSSENESVLSESETEAKKESETKDESITDKACFTMTSEVQCDKKMSVRTGMDIADREIRGQIASRVTTEDFVNAITHPDAIALICKHLIKSKST</sequence>
<dbReference type="RefSeq" id="XP_013413884.1">
    <property type="nucleotide sequence ID" value="XM_013558430.1"/>
</dbReference>
<dbReference type="GeneID" id="106176173"/>
<proteinExistence type="predicted"/>
<accession>A0A1S3JUW7</accession>
<dbReference type="PANTHER" id="PTHR12461">
    <property type="entry name" value="HYPOXIA-INDUCIBLE FACTOR 1 ALPHA INHIBITOR-RELATED"/>
    <property type="match status" value="1"/>
</dbReference>
<gene>
    <name evidence="7" type="primary">LOC106176173</name>
</gene>
<dbReference type="Gene3D" id="2.60.120.650">
    <property type="entry name" value="Cupin"/>
    <property type="match status" value="1"/>
</dbReference>
<dbReference type="GO" id="GO:0005737">
    <property type="term" value="C:cytoplasm"/>
    <property type="evidence" value="ECO:0007669"/>
    <property type="project" value="UniProtKB-SubCell"/>
</dbReference>
<dbReference type="AlphaFoldDB" id="A0A1S3JUW7"/>
<feature type="compositionally biased region" description="Low complexity" evidence="4">
    <location>
        <begin position="476"/>
        <end position="485"/>
    </location>
</feature>
<dbReference type="STRING" id="7574.A0A1S3JUW7"/>
<evidence type="ECO:0000259" key="5">
    <source>
        <dbReference type="PROSITE" id="PS51184"/>
    </source>
</evidence>
<dbReference type="SMART" id="SM00558">
    <property type="entry name" value="JmjC"/>
    <property type="match status" value="1"/>
</dbReference>
<feature type="region of interest" description="Disordered" evidence="4">
    <location>
        <begin position="476"/>
        <end position="498"/>
    </location>
</feature>
<evidence type="ECO:0000313" key="7">
    <source>
        <dbReference type="RefSeq" id="XP_013413884.1"/>
    </source>
</evidence>
<dbReference type="FunFam" id="2.60.120.650:FF:000018">
    <property type="entry name" value="HSPB1-associated protein 1 homolog"/>
    <property type="match status" value="1"/>
</dbReference>
<keyword evidence="6" id="KW-1185">Reference proteome</keyword>